<feature type="region of interest" description="Disordered" evidence="1">
    <location>
        <begin position="129"/>
        <end position="178"/>
    </location>
</feature>
<dbReference type="GO" id="GO:0003676">
    <property type="term" value="F:nucleic acid binding"/>
    <property type="evidence" value="ECO:0007669"/>
    <property type="project" value="InterPro"/>
</dbReference>
<feature type="compositionally biased region" description="Low complexity" evidence="1">
    <location>
        <begin position="159"/>
        <end position="168"/>
    </location>
</feature>
<dbReference type="SUPFAM" id="SSF57756">
    <property type="entry name" value="Retrovirus zinc finger-like domains"/>
    <property type="match status" value="1"/>
</dbReference>
<evidence type="ECO:0000313" key="2">
    <source>
        <dbReference type="EMBL" id="CAH2100526.1"/>
    </source>
</evidence>
<dbReference type="InterPro" id="IPR036875">
    <property type="entry name" value="Znf_CCHC_sf"/>
</dbReference>
<feature type="compositionally biased region" description="Basic and acidic residues" evidence="1">
    <location>
        <begin position="138"/>
        <end position="148"/>
    </location>
</feature>
<keyword evidence="3" id="KW-1185">Reference proteome</keyword>
<sequence length="178" mass="20077">MGKGIRFLLGSAEEFRVVQRYLTEAMEQDKSLSWYCYSPESKLPTKKRLTIEAWRGNKAPPQCHRCQAFGHASSNCYRTQKCVRCAGEHLARDCPRPLTEPPTCANCGKPHTTKDRRCPAFKKEARCRGIKIASQRPKAPETNKEGTRSTKQKPPPPKLQKLPTQAQKRPATIPVTTS</sequence>
<dbReference type="GO" id="GO:0008270">
    <property type="term" value="F:zinc ion binding"/>
    <property type="evidence" value="ECO:0007669"/>
    <property type="project" value="InterPro"/>
</dbReference>
<gene>
    <name evidence="2" type="ORF">EEDITHA_LOCUS15377</name>
</gene>
<reference evidence="2" key="1">
    <citation type="submission" date="2022-03" db="EMBL/GenBank/DDBJ databases">
        <authorList>
            <person name="Tunstrom K."/>
        </authorList>
    </citation>
    <scope>NUCLEOTIDE SEQUENCE</scope>
</reference>
<organism evidence="2 3">
    <name type="scientific">Euphydryas editha</name>
    <name type="common">Edith's checkerspot</name>
    <dbReference type="NCBI Taxonomy" id="104508"/>
    <lineage>
        <taxon>Eukaryota</taxon>
        <taxon>Metazoa</taxon>
        <taxon>Ecdysozoa</taxon>
        <taxon>Arthropoda</taxon>
        <taxon>Hexapoda</taxon>
        <taxon>Insecta</taxon>
        <taxon>Pterygota</taxon>
        <taxon>Neoptera</taxon>
        <taxon>Endopterygota</taxon>
        <taxon>Lepidoptera</taxon>
        <taxon>Glossata</taxon>
        <taxon>Ditrysia</taxon>
        <taxon>Papilionoidea</taxon>
        <taxon>Nymphalidae</taxon>
        <taxon>Nymphalinae</taxon>
        <taxon>Euphydryas</taxon>
    </lineage>
</organism>
<evidence type="ECO:0008006" key="4">
    <source>
        <dbReference type="Google" id="ProtNLM"/>
    </source>
</evidence>
<dbReference type="Proteomes" id="UP001153954">
    <property type="component" value="Unassembled WGS sequence"/>
</dbReference>
<dbReference type="AlphaFoldDB" id="A0AAU9UND9"/>
<evidence type="ECO:0000256" key="1">
    <source>
        <dbReference type="SAM" id="MobiDB-lite"/>
    </source>
</evidence>
<dbReference type="EMBL" id="CAKOGL010000023">
    <property type="protein sequence ID" value="CAH2100526.1"/>
    <property type="molecule type" value="Genomic_DNA"/>
</dbReference>
<protein>
    <recommendedName>
        <fullName evidence="4">Nucleic-acid-binding protein from transposon X-element</fullName>
    </recommendedName>
</protein>
<comment type="caution">
    <text evidence="2">The sequence shown here is derived from an EMBL/GenBank/DDBJ whole genome shotgun (WGS) entry which is preliminary data.</text>
</comment>
<name>A0AAU9UND9_EUPED</name>
<proteinExistence type="predicted"/>
<evidence type="ECO:0000313" key="3">
    <source>
        <dbReference type="Proteomes" id="UP001153954"/>
    </source>
</evidence>
<accession>A0AAU9UND9</accession>
<dbReference type="Gene3D" id="4.10.60.10">
    <property type="entry name" value="Zinc finger, CCHC-type"/>
    <property type="match status" value="1"/>
</dbReference>